<dbReference type="InterPro" id="IPR015424">
    <property type="entry name" value="PyrdxlP-dep_Trfase"/>
</dbReference>
<evidence type="ECO:0000256" key="9">
    <source>
        <dbReference type="ARBA" id="ARBA00022919"/>
    </source>
</evidence>
<evidence type="ECO:0000256" key="2">
    <source>
        <dbReference type="ARBA" id="ARBA00004389"/>
    </source>
</evidence>
<dbReference type="InterPro" id="IPR015421">
    <property type="entry name" value="PyrdxlP-dep_Trfase_major"/>
</dbReference>
<keyword evidence="9" id="KW-0746">Sphingolipid metabolism</keyword>
<proteinExistence type="inferred from homology"/>
<feature type="domain" description="Aminotransferase class I/classII large" evidence="11">
    <location>
        <begin position="84"/>
        <end position="441"/>
    </location>
</feature>
<dbReference type="Pfam" id="PF00155">
    <property type="entry name" value="Aminotran_1_2"/>
    <property type="match status" value="2"/>
</dbReference>
<dbReference type="PANTHER" id="PTHR13693:SF3">
    <property type="entry name" value="LD36009P"/>
    <property type="match status" value="1"/>
</dbReference>
<evidence type="ECO:0000256" key="5">
    <source>
        <dbReference type="ARBA" id="ARBA00008392"/>
    </source>
</evidence>
<evidence type="ECO:0000256" key="6">
    <source>
        <dbReference type="ARBA" id="ARBA00013220"/>
    </source>
</evidence>
<dbReference type="GO" id="GO:0046513">
    <property type="term" value="P:ceramide biosynthetic process"/>
    <property type="evidence" value="ECO:0007669"/>
    <property type="project" value="TreeGrafter"/>
</dbReference>
<dbReference type="PROSITE" id="PS00599">
    <property type="entry name" value="AA_TRANSFER_CLASS_2"/>
    <property type="match status" value="2"/>
</dbReference>
<dbReference type="Gene3D" id="3.90.1150.10">
    <property type="entry name" value="Aspartate Aminotransferase, domain 1"/>
    <property type="match status" value="2"/>
</dbReference>
<evidence type="ECO:0000256" key="1">
    <source>
        <dbReference type="ARBA" id="ARBA00001933"/>
    </source>
</evidence>
<evidence type="ECO:0000256" key="7">
    <source>
        <dbReference type="ARBA" id="ARBA00022679"/>
    </source>
</evidence>
<protein>
    <recommendedName>
        <fullName evidence="6">serine C-palmitoyltransferase</fullName>
        <ecNumber evidence="6">2.3.1.50</ecNumber>
    </recommendedName>
</protein>
<dbReference type="PANTHER" id="PTHR13693">
    <property type="entry name" value="CLASS II AMINOTRANSFERASE/8-AMINO-7-OXONONANOATE SYNTHASE"/>
    <property type="match status" value="1"/>
</dbReference>
<evidence type="ECO:0000259" key="11">
    <source>
        <dbReference type="Pfam" id="PF00155"/>
    </source>
</evidence>
<dbReference type="GO" id="GO:0030170">
    <property type="term" value="F:pyridoxal phosphate binding"/>
    <property type="evidence" value="ECO:0007669"/>
    <property type="project" value="InterPro"/>
</dbReference>
<dbReference type="SUPFAM" id="SSF53383">
    <property type="entry name" value="PLP-dependent transferases"/>
    <property type="match status" value="2"/>
</dbReference>
<dbReference type="GO" id="GO:0005789">
    <property type="term" value="C:endoplasmic reticulum membrane"/>
    <property type="evidence" value="ECO:0007669"/>
    <property type="project" value="UniProtKB-SubCell"/>
</dbReference>
<evidence type="ECO:0000256" key="10">
    <source>
        <dbReference type="ARBA" id="ARBA00048528"/>
    </source>
</evidence>
<dbReference type="InterPro" id="IPR015422">
    <property type="entry name" value="PyrdxlP-dep_Trfase_small"/>
</dbReference>
<gene>
    <name evidence="12" type="ORF">SVIM_LOCUS503766</name>
</gene>
<evidence type="ECO:0000313" key="12">
    <source>
        <dbReference type="EMBL" id="VFU65604.1"/>
    </source>
</evidence>
<comment type="subcellular location">
    <subcellularLocation>
        <location evidence="2">Endoplasmic reticulum membrane</location>
        <topology evidence="2">Single-pass membrane protein</topology>
    </subcellularLocation>
</comment>
<sequence length="888" mass="97219">MVKIPFFVALSTYFSFGLLFVFGQVRDFFRKIFDFFHSSNLQGYAPICSGQEDFIVRRLYHRVQDCFGRPISSAPNVRTSKVTRCLNLGSYNYLGFAAADEYCTPRVIETLNRFSPSTCSPRVDGGTTTLHKELEESVANFVGKPAAIVFGMGYATNTATLPVLIGKGGLIISDSLNHNSIINGARGSGATIRVFQHNTPSHLEEVLRQHIAEGQPRTHRPWKKIVVLVEGIYSMEGELCKLPEIVAVCKKYKAYVYLDEAHSIGAVGKTGKGVCELLGVDTADVDVMMGTFTKSFGSCGGYIAGSKELIQYLKYTSPAHLYATSISPPAAQQIISSIKVILGEDGSGRGAEKLARIRENSNFFRSELQKMGFEVIGDYDSPVISIMLYNPAKIPAFSRECLKQNVAVVMSGFPAVPLLLSRARICISACHTKEDLLKALEGYAPICSGQEDFYVRRYYHRIQDCFGRPISSAPDVWFDIVHRYSNDNNKTMKRTSKVTRCLNLGSYNYLGFAAADEYCTPRVIETLNRFSPSTCSPRVDGGTTTLHKELEESVANFVGKPAAIVFGMGYATNAATLPVLIGKGGLIVSDSLNHSSIINGARGSGATIRVFQHNTPSHLEEVLRQHIAEGQPRTHRPWKKIVVLVEGIYSMEGELCKLPEIVAVCKKYKAYVYLDEAHSIGAVGQTGKGVCELLGVDTADVDVMMGTFTKSFGSCGGYIAGSKELIQYLQHTSPAHLYATSISPPAAQQIISSIKVILGEDGSGRGAEKLARIRENSNFFRSELQKMGFEVIGDYDSPVISIMLYNPAKIPAFSRECLKQNVAVVMSAFPAVPLLLSRARICISACHTKEDLLKALEVISQVGDLIGIKYSLAGSNKQHQEQGPKKLD</sequence>
<dbReference type="EMBL" id="CAADRP010002296">
    <property type="protein sequence ID" value="VFU65604.1"/>
    <property type="molecule type" value="Genomic_DNA"/>
</dbReference>
<organism evidence="12">
    <name type="scientific">Salix viminalis</name>
    <name type="common">Common osier</name>
    <name type="synonym">Basket willow</name>
    <dbReference type="NCBI Taxonomy" id="40686"/>
    <lineage>
        <taxon>Eukaryota</taxon>
        <taxon>Viridiplantae</taxon>
        <taxon>Streptophyta</taxon>
        <taxon>Embryophyta</taxon>
        <taxon>Tracheophyta</taxon>
        <taxon>Spermatophyta</taxon>
        <taxon>Magnoliopsida</taxon>
        <taxon>eudicotyledons</taxon>
        <taxon>Gunneridae</taxon>
        <taxon>Pentapetalae</taxon>
        <taxon>rosids</taxon>
        <taxon>fabids</taxon>
        <taxon>Malpighiales</taxon>
        <taxon>Salicaceae</taxon>
        <taxon>Saliceae</taxon>
        <taxon>Salix</taxon>
    </lineage>
</organism>
<reference evidence="12" key="1">
    <citation type="submission" date="2019-03" db="EMBL/GenBank/DDBJ databases">
        <authorList>
            <person name="Mank J."/>
            <person name="Almeida P."/>
        </authorList>
    </citation>
    <scope>NUCLEOTIDE SEQUENCE</scope>
    <source>
        <strain evidence="12">78183</strain>
    </source>
</reference>
<dbReference type="InterPro" id="IPR004839">
    <property type="entry name" value="Aminotransferase_I/II_large"/>
</dbReference>
<accession>A0A6N2NJW0</accession>
<dbReference type="GO" id="GO:0046512">
    <property type="term" value="P:sphingosine biosynthetic process"/>
    <property type="evidence" value="ECO:0007669"/>
    <property type="project" value="TreeGrafter"/>
</dbReference>
<comment type="cofactor">
    <cofactor evidence="1">
        <name>pyridoxal 5'-phosphate</name>
        <dbReference type="ChEBI" id="CHEBI:597326"/>
    </cofactor>
</comment>
<dbReference type="Gene3D" id="3.40.640.10">
    <property type="entry name" value="Type I PLP-dependent aspartate aminotransferase-like (Major domain)"/>
    <property type="match status" value="2"/>
</dbReference>
<dbReference type="GO" id="GO:0017059">
    <property type="term" value="C:serine palmitoyltransferase complex"/>
    <property type="evidence" value="ECO:0007669"/>
    <property type="project" value="TreeGrafter"/>
</dbReference>
<dbReference type="InterPro" id="IPR001917">
    <property type="entry name" value="Aminotrans_II_pyridoxalP_BS"/>
</dbReference>
<name>A0A6N2NJW0_SALVM</name>
<comment type="pathway">
    <text evidence="4">Sphingolipid metabolism.</text>
</comment>
<evidence type="ECO:0000256" key="8">
    <source>
        <dbReference type="ARBA" id="ARBA00022898"/>
    </source>
</evidence>
<dbReference type="GO" id="GO:0004758">
    <property type="term" value="F:serine C-palmitoyltransferase activity"/>
    <property type="evidence" value="ECO:0007669"/>
    <property type="project" value="UniProtKB-EC"/>
</dbReference>
<evidence type="ECO:0000256" key="3">
    <source>
        <dbReference type="ARBA" id="ARBA00004760"/>
    </source>
</evidence>
<keyword evidence="8" id="KW-0663">Pyridoxal phosphate</keyword>
<feature type="domain" description="Aminotransferase class I/classII large" evidence="11">
    <location>
        <begin position="500"/>
        <end position="859"/>
    </location>
</feature>
<keyword evidence="9" id="KW-0443">Lipid metabolism</keyword>
<comment type="similarity">
    <text evidence="5">Belongs to the class-II pyridoxal-phosphate-dependent aminotransferase family.</text>
</comment>
<dbReference type="InterPro" id="IPR050087">
    <property type="entry name" value="AON_synthase_class-II"/>
</dbReference>
<dbReference type="UniPathway" id="UPA00222"/>
<comment type="catalytic activity">
    <reaction evidence="10">
        <text>L-serine + hexadecanoyl-CoA + H(+) = 3-oxosphinganine + CO2 + CoA</text>
        <dbReference type="Rhea" id="RHEA:14761"/>
        <dbReference type="ChEBI" id="CHEBI:15378"/>
        <dbReference type="ChEBI" id="CHEBI:16526"/>
        <dbReference type="ChEBI" id="CHEBI:33384"/>
        <dbReference type="ChEBI" id="CHEBI:57287"/>
        <dbReference type="ChEBI" id="CHEBI:57379"/>
        <dbReference type="ChEBI" id="CHEBI:58299"/>
        <dbReference type="EC" id="2.3.1.50"/>
    </reaction>
</comment>
<dbReference type="EC" id="2.3.1.50" evidence="6"/>
<evidence type="ECO:0000256" key="4">
    <source>
        <dbReference type="ARBA" id="ARBA00004991"/>
    </source>
</evidence>
<keyword evidence="7" id="KW-0808">Transferase</keyword>
<comment type="pathway">
    <text evidence="3">Lipid metabolism; sphingolipid metabolism.</text>
</comment>
<dbReference type="AlphaFoldDB" id="A0A6N2NJW0"/>
<dbReference type="CDD" id="cd06454">
    <property type="entry name" value="KBL_like"/>
    <property type="match status" value="2"/>
</dbReference>